<feature type="transmembrane region" description="Helical" evidence="1">
    <location>
        <begin position="209"/>
        <end position="226"/>
    </location>
</feature>
<dbReference type="EMBL" id="KQ965734">
    <property type="protein sequence ID" value="KXS21036.1"/>
    <property type="molecule type" value="Genomic_DNA"/>
</dbReference>
<keyword evidence="4" id="KW-1185">Reference proteome</keyword>
<dbReference type="InterPro" id="IPR011576">
    <property type="entry name" value="Pyridox_Oxase_N"/>
</dbReference>
<dbReference type="InterPro" id="IPR012349">
    <property type="entry name" value="Split_barrel_FMN-bd"/>
</dbReference>
<gene>
    <name evidence="3" type="ORF">M427DRAFT_51971</name>
</gene>
<dbReference type="OMA" id="RITLMWC"/>
<evidence type="ECO:0000313" key="3">
    <source>
        <dbReference type="EMBL" id="KXS21036.1"/>
    </source>
</evidence>
<reference evidence="3 4" key="1">
    <citation type="journal article" date="2015" name="Genome Biol. Evol.">
        <title>Phylogenomic analyses indicate that early fungi evolved digesting cell walls of algal ancestors of land plants.</title>
        <authorList>
            <person name="Chang Y."/>
            <person name="Wang S."/>
            <person name="Sekimoto S."/>
            <person name="Aerts A.L."/>
            <person name="Choi C."/>
            <person name="Clum A."/>
            <person name="LaButti K.M."/>
            <person name="Lindquist E.A."/>
            <person name="Yee Ngan C."/>
            <person name="Ohm R.A."/>
            <person name="Salamov A.A."/>
            <person name="Grigoriev I.V."/>
            <person name="Spatafora J.W."/>
            <person name="Berbee M.L."/>
        </authorList>
    </citation>
    <scope>NUCLEOTIDE SEQUENCE [LARGE SCALE GENOMIC DNA]</scope>
    <source>
        <strain evidence="3 4">JEL478</strain>
    </source>
</reference>
<feature type="domain" description="Pyridoxamine 5'-phosphate oxidase N-terminal" evidence="2">
    <location>
        <begin position="9"/>
        <end position="129"/>
    </location>
</feature>
<dbReference type="PANTHER" id="PTHR39336">
    <property type="entry name" value="PYRIDOXAMINE PHOSPHATE OXIDASE FAMILY PROTEIN (AFU_ORTHOLOGUE AFUA_6G11440)"/>
    <property type="match status" value="1"/>
</dbReference>
<proteinExistence type="predicted"/>
<keyword evidence="1" id="KW-0472">Membrane</keyword>
<dbReference type="Proteomes" id="UP000070544">
    <property type="component" value="Unassembled WGS sequence"/>
</dbReference>
<evidence type="ECO:0000259" key="2">
    <source>
        <dbReference type="Pfam" id="PF01243"/>
    </source>
</evidence>
<dbReference type="SUPFAM" id="SSF50475">
    <property type="entry name" value="FMN-binding split barrel"/>
    <property type="match status" value="1"/>
</dbReference>
<dbReference type="STRING" id="1344416.A0A139AWC4"/>
<dbReference type="PANTHER" id="PTHR39336:SF1">
    <property type="entry name" value="PYRIDOXAMINE PHOSPHATE OXIDASE FAMILY PROTEIN (AFU_ORTHOLOGUE AFUA_6G11440)"/>
    <property type="match status" value="1"/>
</dbReference>
<sequence length="230" mass="25911">MGKKFPEITDGIQDFISKQHIFFVASAPLAAQGHLNVSPRSAESFRIVNRNRAYWVDLTGSGAETIAHVKENSRLVVMFCGFEKQPNIVRLWGNGWVAEKGTKAFDDIVEPALRDLPGARAAIVIDITQTGSSCGYSVPFYNYVAQRSTLNDFTLKYEASHPEEGMVAYRREKNRFSWDGLIAIEQGMPRDWEYWSHKIVAGYRRWEKGIWGIGGGLFVGLMLAGGKRRF</sequence>
<dbReference type="AlphaFoldDB" id="A0A139AWC4"/>
<evidence type="ECO:0000313" key="4">
    <source>
        <dbReference type="Proteomes" id="UP000070544"/>
    </source>
</evidence>
<organism evidence="3 4">
    <name type="scientific">Gonapodya prolifera (strain JEL478)</name>
    <name type="common">Monoblepharis prolifera</name>
    <dbReference type="NCBI Taxonomy" id="1344416"/>
    <lineage>
        <taxon>Eukaryota</taxon>
        <taxon>Fungi</taxon>
        <taxon>Fungi incertae sedis</taxon>
        <taxon>Chytridiomycota</taxon>
        <taxon>Chytridiomycota incertae sedis</taxon>
        <taxon>Monoblepharidomycetes</taxon>
        <taxon>Monoblepharidales</taxon>
        <taxon>Gonapodyaceae</taxon>
        <taxon>Gonapodya</taxon>
    </lineage>
</organism>
<keyword evidence="1" id="KW-0812">Transmembrane</keyword>
<dbReference type="OrthoDB" id="539398at2759"/>
<accession>A0A139AWC4</accession>
<dbReference type="Pfam" id="PF01243">
    <property type="entry name" value="PNPOx_N"/>
    <property type="match status" value="1"/>
</dbReference>
<name>A0A139AWC4_GONPJ</name>
<keyword evidence="1" id="KW-1133">Transmembrane helix</keyword>
<protein>
    <recommendedName>
        <fullName evidence="2">Pyridoxamine 5'-phosphate oxidase N-terminal domain-containing protein</fullName>
    </recommendedName>
</protein>
<dbReference type="Gene3D" id="2.30.110.10">
    <property type="entry name" value="Electron Transport, Fmn-binding Protein, Chain A"/>
    <property type="match status" value="1"/>
</dbReference>
<evidence type="ECO:0000256" key="1">
    <source>
        <dbReference type="SAM" id="Phobius"/>
    </source>
</evidence>